<name>A0A364Y9T4_9BACT</name>
<dbReference type="OrthoDB" id="980760at2"/>
<reference evidence="1 2" key="1">
    <citation type="submission" date="2018-06" db="EMBL/GenBank/DDBJ databases">
        <title>Chryseolinea flavus sp. nov., a member of the phylum Bacteroidetes isolated from soil.</title>
        <authorList>
            <person name="Li Y."/>
            <person name="Wang J."/>
        </authorList>
    </citation>
    <scope>NUCLEOTIDE SEQUENCE [LARGE SCALE GENOMIC DNA]</scope>
    <source>
        <strain evidence="1 2">SDU1-6</strain>
    </source>
</reference>
<evidence type="ECO:0000313" key="1">
    <source>
        <dbReference type="EMBL" id="RAW02962.1"/>
    </source>
</evidence>
<evidence type="ECO:0000313" key="2">
    <source>
        <dbReference type="Proteomes" id="UP000251889"/>
    </source>
</evidence>
<accession>A0A364Y9T4</accession>
<sequence length="139" mass="15791">MITEVFSAPYATASYDSETLCITLVWNGSPTKDEYKQPFLAMIAFGRKTRVDSMLSDISQQGIISPDNRKWFEKEMMPQAVEAGLKRAAIVTNGNAFKLYYINLILSAVNKFPIVTKLFNKRPEAYEWLHSFQVAAVKK</sequence>
<dbReference type="RefSeq" id="WP_112745176.1">
    <property type="nucleotide sequence ID" value="NZ_QMFY01000001.1"/>
</dbReference>
<dbReference type="EMBL" id="QMFY01000001">
    <property type="protein sequence ID" value="RAW02962.1"/>
    <property type="molecule type" value="Genomic_DNA"/>
</dbReference>
<gene>
    <name evidence="1" type="ORF">DQQ10_02335</name>
</gene>
<dbReference type="AlphaFoldDB" id="A0A364Y9T4"/>
<protein>
    <recommendedName>
        <fullName evidence="3">STAS/SEC14 domain-containing protein</fullName>
    </recommendedName>
</protein>
<comment type="caution">
    <text evidence="1">The sequence shown here is derived from an EMBL/GenBank/DDBJ whole genome shotgun (WGS) entry which is preliminary data.</text>
</comment>
<organism evidence="1 2">
    <name type="scientific">Pseudochryseolinea flava</name>
    <dbReference type="NCBI Taxonomy" id="2059302"/>
    <lineage>
        <taxon>Bacteria</taxon>
        <taxon>Pseudomonadati</taxon>
        <taxon>Bacteroidota</taxon>
        <taxon>Cytophagia</taxon>
        <taxon>Cytophagales</taxon>
        <taxon>Fulvivirgaceae</taxon>
        <taxon>Pseudochryseolinea</taxon>
    </lineage>
</organism>
<keyword evidence="2" id="KW-1185">Reference proteome</keyword>
<proteinExistence type="predicted"/>
<dbReference type="Proteomes" id="UP000251889">
    <property type="component" value="Unassembled WGS sequence"/>
</dbReference>
<evidence type="ECO:0008006" key="3">
    <source>
        <dbReference type="Google" id="ProtNLM"/>
    </source>
</evidence>